<dbReference type="SUPFAM" id="SSF53213">
    <property type="entry name" value="LigB-like"/>
    <property type="match status" value="1"/>
</dbReference>
<accession>A0A2V3IV22</accession>
<dbReference type="GO" id="GO:0008198">
    <property type="term" value="F:ferrous iron binding"/>
    <property type="evidence" value="ECO:0007669"/>
    <property type="project" value="InterPro"/>
</dbReference>
<keyword evidence="8" id="KW-1185">Reference proteome</keyword>
<dbReference type="GO" id="GO:0008270">
    <property type="term" value="F:zinc ion binding"/>
    <property type="evidence" value="ECO:0007669"/>
    <property type="project" value="InterPro"/>
</dbReference>
<comment type="similarity">
    <text evidence="2">Belongs to the DODA-type extradiol aromatic ring-opening dioxygenase family.</text>
</comment>
<keyword evidence="5" id="KW-0560">Oxidoreductase</keyword>
<evidence type="ECO:0000256" key="3">
    <source>
        <dbReference type="ARBA" id="ARBA00022723"/>
    </source>
</evidence>
<keyword evidence="7" id="KW-0223">Dioxygenase</keyword>
<dbReference type="InterPro" id="IPR014436">
    <property type="entry name" value="Extradiol_dOase_DODA"/>
</dbReference>
<evidence type="ECO:0000313" key="7">
    <source>
        <dbReference type="EMBL" id="PXF45974.1"/>
    </source>
</evidence>
<evidence type="ECO:0000256" key="2">
    <source>
        <dbReference type="ARBA" id="ARBA00007581"/>
    </source>
</evidence>
<dbReference type="Pfam" id="PF02900">
    <property type="entry name" value="LigB"/>
    <property type="match status" value="1"/>
</dbReference>
<evidence type="ECO:0000313" key="8">
    <source>
        <dbReference type="Proteomes" id="UP000247409"/>
    </source>
</evidence>
<dbReference type="OrthoDB" id="7396853at2759"/>
<dbReference type="STRING" id="448386.A0A2V3IV22"/>
<dbReference type="InterPro" id="IPR004183">
    <property type="entry name" value="Xdiol_dOase_suB"/>
</dbReference>
<comment type="cofactor">
    <cofactor evidence="1">
        <name>Zn(2+)</name>
        <dbReference type="ChEBI" id="CHEBI:29105"/>
    </cofactor>
</comment>
<evidence type="ECO:0000256" key="1">
    <source>
        <dbReference type="ARBA" id="ARBA00001947"/>
    </source>
</evidence>
<dbReference type="CDD" id="cd07363">
    <property type="entry name" value="45_DOPA_Dioxygenase"/>
    <property type="match status" value="1"/>
</dbReference>
<evidence type="ECO:0000259" key="6">
    <source>
        <dbReference type="Pfam" id="PF02900"/>
    </source>
</evidence>
<dbReference type="PANTHER" id="PTHR30096:SF0">
    <property type="entry name" value="4,5-DOPA DIOXYGENASE EXTRADIOL-LIKE PROTEIN"/>
    <property type="match status" value="1"/>
</dbReference>
<sequence length="254" mass="27961">MVLSNTPGRKFLSTLSSRYSKPRAAVVISAHFETSDAGVVTDPAPQTIYDFGNFDQRLFGIKYPAPGHPKLADEVFNLISDAGISVSKVAKRGFDHGIWVPLSLVWPEADVPIVQLSIDPEQGPNYHYHIGRALRSLPKQNIAVIGTGNISHNLPVLLSSGRNQQRDAEFKRRVQNFLEWFDAEIDANNVDNLLSYRDRAPFSSDNHPTDDHLLPLYAAMGAAGDKFKGTKIHQSFDFGVLAMNASEFAPATST</sequence>
<keyword evidence="4" id="KW-0862">Zinc</keyword>
<gene>
    <name evidence="7" type="ORF">BWQ96_04287</name>
</gene>
<dbReference type="Proteomes" id="UP000247409">
    <property type="component" value="Unassembled WGS sequence"/>
</dbReference>
<protein>
    <submittedName>
        <fullName evidence="7">4,5-DOPA dioxygenase extradiol</fullName>
    </submittedName>
</protein>
<reference evidence="7 8" key="1">
    <citation type="journal article" date="2018" name="Mol. Biol. Evol.">
        <title>Analysis of the draft genome of the red seaweed Gracilariopsis chorda provides insights into genome size evolution in Rhodophyta.</title>
        <authorList>
            <person name="Lee J."/>
            <person name="Yang E.C."/>
            <person name="Graf L."/>
            <person name="Yang J.H."/>
            <person name="Qiu H."/>
            <person name="Zel Zion U."/>
            <person name="Chan C.X."/>
            <person name="Stephens T.G."/>
            <person name="Weber A.P.M."/>
            <person name="Boo G.H."/>
            <person name="Boo S.M."/>
            <person name="Kim K.M."/>
            <person name="Shin Y."/>
            <person name="Jung M."/>
            <person name="Lee S.J."/>
            <person name="Yim H.S."/>
            <person name="Lee J.H."/>
            <person name="Bhattacharya D."/>
            <person name="Yoon H.S."/>
        </authorList>
    </citation>
    <scope>NUCLEOTIDE SEQUENCE [LARGE SCALE GENOMIC DNA]</scope>
    <source>
        <strain evidence="7 8">SKKU-2015</strain>
        <tissue evidence="7">Whole body</tissue>
    </source>
</reference>
<comment type="caution">
    <text evidence="7">The sequence shown here is derived from an EMBL/GenBank/DDBJ whole genome shotgun (WGS) entry which is preliminary data.</text>
</comment>
<evidence type="ECO:0000256" key="4">
    <source>
        <dbReference type="ARBA" id="ARBA00022833"/>
    </source>
</evidence>
<feature type="domain" description="Extradiol ring-cleavage dioxygenase class III enzyme subunit B" evidence="6">
    <location>
        <begin position="21"/>
        <end position="236"/>
    </location>
</feature>
<evidence type="ECO:0000256" key="5">
    <source>
        <dbReference type="ARBA" id="ARBA00023002"/>
    </source>
</evidence>
<organism evidence="7 8">
    <name type="scientific">Gracilariopsis chorda</name>
    <dbReference type="NCBI Taxonomy" id="448386"/>
    <lineage>
        <taxon>Eukaryota</taxon>
        <taxon>Rhodophyta</taxon>
        <taxon>Florideophyceae</taxon>
        <taxon>Rhodymeniophycidae</taxon>
        <taxon>Gracilariales</taxon>
        <taxon>Gracilariaceae</taxon>
        <taxon>Gracilariopsis</taxon>
    </lineage>
</organism>
<dbReference type="GO" id="GO:0016702">
    <property type="term" value="F:oxidoreductase activity, acting on single donors with incorporation of molecular oxygen, incorporation of two atoms of oxygen"/>
    <property type="evidence" value="ECO:0007669"/>
    <property type="project" value="UniProtKB-ARBA"/>
</dbReference>
<name>A0A2V3IV22_9FLOR</name>
<dbReference type="PANTHER" id="PTHR30096">
    <property type="entry name" value="4,5-DOPA DIOXYGENASE EXTRADIOL-LIKE PROTEIN"/>
    <property type="match status" value="1"/>
</dbReference>
<dbReference type="AlphaFoldDB" id="A0A2V3IV22"/>
<dbReference type="PIRSF" id="PIRSF006157">
    <property type="entry name" value="Doxgns_DODA"/>
    <property type="match status" value="1"/>
</dbReference>
<dbReference type="EMBL" id="NBIV01000048">
    <property type="protein sequence ID" value="PXF45974.1"/>
    <property type="molecule type" value="Genomic_DNA"/>
</dbReference>
<proteinExistence type="inferred from homology"/>
<dbReference type="Gene3D" id="3.40.830.10">
    <property type="entry name" value="LigB-like"/>
    <property type="match status" value="1"/>
</dbReference>
<keyword evidence="3" id="KW-0479">Metal-binding</keyword>